<dbReference type="GO" id="GO:0016787">
    <property type="term" value="F:hydrolase activity"/>
    <property type="evidence" value="ECO:0007669"/>
    <property type="project" value="UniProtKB-KW"/>
</dbReference>
<protein>
    <submittedName>
        <fullName evidence="2">Uncharacterized conserved protein, Ntn-hydrolase superfamily</fullName>
    </submittedName>
</protein>
<feature type="region of interest" description="Disordered" evidence="1">
    <location>
        <begin position="302"/>
        <end position="322"/>
    </location>
</feature>
<sequence>MTYSIVARDTQTGEMGVATQSQAFAVGNSVPFALPGQGVIATQSMAEPMYGQIGLDLMRGGFTANEALTALRSVDPHPERRQVAVLDVSGDLAVYTGGNCVAAAGHLVGEGCVALANMVTSPQVWESMVATFETSDGPMARRLLSALRAAEDAGGDLRGRRSAAVMVVRSVTTGRPWHDTVVDLRVDDSPDPVTELGDLVARLARYHDVVRAFQQAIGGDPVTADLVLEDLRLPDPHTEPDHVLWRAVVAGLAGREDTARTLLTELAEVAPQFVEVGRRFGAAGLVPADLLERIMPPVPSVPRTHVADGAAGPSGDGTAAVVPSADGTAAVVPSADPSAAAV</sequence>
<dbReference type="PANTHER" id="PTHR39328:SF1">
    <property type="entry name" value="BLL2871 PROTEIN"/>
    <property type="match status" value="1"/>
</dbReference>
<dbReference type="PANTHER" id="PTHR39328">
    <property type="entry name" value="BLL2871 PROTEIN"/>
    <property type="match status" value="1"/>
</dbReference>
<dbReference type="OrthoDB" id="9790012at2"/>
<proteinExistence type="predicted"/>
<dbReference type="Proteomes" id="UP000219514">
    <property type="component" value="Unassembled WGS sequence"/>
</dbReference>
<gene>
    <name evidence="2" type="ORF">SAMN06893097_109144</name>
</gene>
<evidence type="ECO:0000256" key="1">
    <source>
        <dbReference type="SAM" id="MobiDB-lite"/>
    </source>
</evidence>
<reference evidence="2 3" key="1">
    <citation type="submission" date="2017-09" db="EMBL/GenBank/DDBJ databases">
        <authorList>
            <person name="Ehlers B."/>
            <person name="Leendertz F.H."/>
        </authorList>
    </citation>
    <scope>NUCLEOTIDE SEQUENCE [LARGE SCALE GENOMIC DNA]</scope>
    <source>
        <strain evidence="2 3">DSM 46844</strain>
    </source>
</reference>
<dbReference type="Pfam" id="PF06267">
    <property type="entry name" value="DUF1028"/>
    <property type="match status" value="1"/>
</dbReference>
<organism evidence="2 3">
    <name type="scientific">Geodermatophilus sabuli</name>
    <dbReference type="NCBI Taxonomy" id="1564158"/>
    <lineage>
        <taxon>Bacteria</taxon>
        <taxon>Bacillati</taxon>
        <taxon>Actinomycetota</taxon>
        <taxon>Actinomycetes</taxon>
        <taxon>Geodermatophilales</taxon>
        <taxon>Geodermatophilaceae</taxon>
        <taxon>Geodermatophilus</taxon>
    </lineage>
</organism>
<dbReference type="EMBL" id="OBDO01000009">
    <property type="protein sequence ID" value="SNX98064.1"/>
    <property type="molecule type" value="Genomic_DNA"/>
</dbReference>
<keyword evidence="3" id="KW-1185">Reference proteome</keyword>
<dbReference type="RefSeq" id="WP_097208000.1">
    <property type="nucleotide sequence ID" value="NZ_JACHXB010000001.1"/>
</dbReference>
<dbReference type="InterPro" id="IPR010430">
    <property type="entry name" value="DUF1028"/>
</dbReference>
<dbReference type="SUPFAM" id="SSF56235">
    <property type="entry name" value="N-terminal nucleophile aminohydrolases (Ntn hydrolases)"/>
    <property type="match status" value="1"/>
</dbReference>
<keyword evidence="2" id="KW-0378">Hydrolase</keyword>
<evidence type="ECO:0000313" key="2">
    <source>
        <dbReference type="EMBL" id="SNX98064.1"/>
    </source>
</evidence>
<dbReference type="AlphaFoldDB" id="A0A285EIP4"/>
<evidence type="ECO:0000313" key="3">
    <source>
        <dbReference type="Proteomes" id="UP000219514"/>
    </source>
</evidence>
<accession>A0A285EIP4</accession>
<name>A0A285EIP4_9ACTN</name>
<dbReference type="Gene3D" id="3.60.20.10">
    <property type="entry name" value="Glutamine Phosphoribosylpyrophosphate, subunit 1, domain 1"/>
    <property type="match status" value="1"/>
</dbReference>
<dbReference type="InterPro" id="IPR029055">
    <property type="entry name" value="Ntn_hydrolases_N"/>
</dbReference>